<reference evidence="4" key="1">
    <citation type="submission" date="2016-10" db="EMBL/GenBank/DDBJ databases">
        <authorList>
            <person name="Varghese N."/>
            <person name="Submissions S."/>
        </authorList>
    </citation>
    <scope>NUCLEOTIDE SEQUENCE [LARGE SCALE GENOMIC DNA]</scope>
    <source>
        <strain evidence="4">DSM 13327</strain>
    </source>
</reference>
<dbReference type="Pfam" id="PF18160">
    <property type="entry name" value="SLATT_5"/>
    <property type="match status" value="1"/>
</dbReference>
<evidence type="ECO:0000313" key="4">
    <source>
        <dbReference type="Proteomes" id="UP000199520"/>
    </source>
</evidence>
<accession>A0A1I4HNM4</accession>
<keyword evidence="4" id="KW-1185">Reference proteome</keyword>
<dbReference type="EMBL" id="FOTS01000004">
    <property type="protein sequence ID" value="SFL43829.1"/>
    <property type="molecule type" value="Genomic_DNA"/>
</dbReference>
<protein>
    <recommendedName>
        <fullName evidence="2">SMODS and SLOG-associating 2TM effector domain-containing protein</fullName>
    </recommendedName>
</protein>
<feature type="transmembrane region" description="Helical" evidence="1">
    <location>
        <begin position="68"/>
        <end position="86"/>
    </location>
</feature>
<evidence type="ECO:0000259" key="2">
    <source>
        <dbReference type="Pfam" id="PF18160"/>
    </source>
</evidence>
<dbReference type="OrthoDB" id="2970514at2"/>
<dbReference type="InterPro" id="IPR041115">
    <property type="entry name" value="SLATT_5"/>
</dbReference>
<feature type="transmembrane region" description="Helical" evidence="1">
    <location>
        <begin position="179"/>
        <end position="197"/>
    </location>
</feature>
<proteinExistence type="predicted"/>
<organism evidence="3 4">
    <name type="scientific">Pelosinus propionicus DSM 13327</name>
    <dbReference type="NCBI Taxonomy" id="1123291"/>
    <lineage>
        <taxon>Bacteria</taxon>
        <taxon>Bacillati</taxon>
        <taxon>Bacillota</taxon>
        <taxon>Negativicutes</taxon>
        <taxon>Selenomonadales</taxon>
        <taxon>Sporomusaceae</taxon>
        <taxon>Pelosinus</taxon>
    </lineage>
</organism>
<keyword evidence="1" id="KW-0812">Transmembrane</keyword>
<dbReference type="Proteomes" id="UP000199520">
    <property type="component" value="Unassembled WGS sequence"/>
</dbReference>
<feature type="domain" description="SMODS and SLOG-associating 2TM effector" evidence="2">
    <location>
        <begin position="4"/>
        <end position="193"/>
    </location>
</feature>
<gene>
    <name evidence="3" type="ORF">SAMN04490355_1004140</name>
</gene>
<dbReference type="AlphaFoldDB" id="A0A1I4HNM4"/>
<name>A0A1I4HNM4_9FIRM</name>
<feature type="transmembrane region" description="Helical" evidence="1">
    <location>
        <begin position="37"/>
        <end position="56"/>
    </location>
</feature>
<evidence type="ECO:0000313" key="3">
    <source>
        <dbReference type="EMBL" id="SFL43829.1"/>
    </source>
</evidence>
<keyword evidence="1" id="KW-0472">Membrane</keyword>
<keyword evidence="1" id="KW-1133">Transmembrane helix</keyword>
<sequence>MDIDEKYNAFYKRVIKTRESRIRASERLANRDQHYQVVQLIYAIFFLALSIWIFYLEKIGRMVSSADASTILLICSFSITGTSFYVNSKNYKERSLQLKSNYIALCKLLYDIEATQCQQHSNETLIIHYQEHYGRYMILLENVENHSTFDYLCTLRDRGESFTRYEWSKFIWWSIEIRLLSWVISITPLALTCWFIFA</sequence>
<dbReference type="NCBIfam" id="NF033631">
    <property type="entry name" value="SLATT_5"/>
    <property type="match status" value="1"/>
</dbReference>
<evidence type="ECO:0000256" key="1">
    <source>
        <dbReference type="SAM" id="Phobius"/>
    </source>
</evidence>
<dbReference type="RefSeq" id="WP_090932939.1">
    <property type="nucleotide sequence ID" value="NZ_FOTS01000004.1"/>
</dbReference>